<gene>
    <name evidence="1" type="ORF">CWS72_23420</name>
</gene>
<reference evidence="2" key="1">
    <citation type="submission" date="2017-12" db="EMBL/GenBank/DDBJ databases">
        <title>Draft genome sequence of Telmatospirillum siberiense 26-4b1T, an acidotolerant peatland alphaproteobacterium potentially involved in sulfur cycling.</title>
        <authorList>
            <person name="Hausmann B."/>
            <person name="Pjevac P."/>
            <person name="Schreck K."/>
            <person name="Herbold C.W."/>
            <person name="Daims H."/>
            <person name="Wagner M."/>
            <person name="Pester M."/>
            <person name="Loy A."/>
        </authorList>
    </citation>
    <scope>NUCLEOTIDE SEQUENCE [LARGE SCALE GENOMIC DNA]</scope>
    <source>
        <strain evidence="2">26-4b1</strain>
    </source>
</reference>
<dbReference type="RefSeq" id="WP_101253074.1">
    <property type="nucleotide sequence ID" value="NZ_PIUM01000038.1"/>
</dbReference>
<keyword evidence="2" id="KW-1185">Reference proteome</keyword>
<accession>A0A2N3PNW0</accession>
<proteinExistence type="predicted"/>
<dbReference type="AlphaFoldDB" id="A0A2N3PNW0"/>
<organism evidence="1 2">
    <name type="scientific">Telmatospirillum siberiense</name>
    <dbReference type="NCBI Taxonomy" id="382514"/>
    <lineage>
        <taxon>Bacteria</taxon>
        <taxon>Pseudomonadati</taxon>
        <taxon>Pseudomonadota</taxon>
        <taxon>Alphaproteobacteria</taxon>
        <taxon>Rhodospirillales</taxon>
        <taxon>Rhodospirillaceae</taxon>
        <taxon>Telmatospirillum</taxon>
    </lineage>
</organism>
<dbReference type="Proteomes" id="UP000233293">
    <property type="component" value="Unassembled WGS sequence"/>
</dbReference>
<evidence type="ECO:0000313" key="1">
    <source>
        <dbReference type="EMBL" id="PKU22070.1"/>
    </source>
</evidence>
<comment type="caution">
    <text evidence="1">The sequence shown here is derived from an EMBL/GenBank/DDBJ whole genome shotgun (WGS) entry which is preliminary data.</text>
</comment>
<dbReference type="EMBL" id="PIUM01000038">
    <property type="protein sequence ID" value="PKU22070.1"/>
    <property type="molecule type" value="Genomic_DNA"/>
</dbReference>
<protein>
    <submittedName>
        <fullName evidence="1">Uncharacterized protein</fullName>
    </submittedName>
</protein>
<dbReference type="OrthoDB" id="9255710at2"/>
<sequence length="135" mass="15364">MSPLVNGLDRRSVVAAIADYVLQVNYRGYRPDPRKVLSVRRTDRTAWLRNEGIPVRWEVYYYIEGELFPKEGATRLAEGESSVRRAEALVDEVWDQLWAWNGYDFTPTSYGLNKGKYSDEAATSTSDGTQDVVHG</sequence>
<name>A0A2N3PNW0_9PROT</name>
<evidence type="ECO:0000313" key="2">
    <source>
        <dbReference type="Proteomes" id="UP000233293"/>
    </source>
</evidence>